<dbReference type="EMBL" id="JASBWV010000032">
    <property type="protein sequence ID" value="KAJ9117368.1"/>
    <property type="molecule type" value="Genomic_DNA"/>
</dbReference>
<evidence type="ECO:0000313" key="1">
    <source>
        <dbReference type="EMBL" id="KAJ9117368.1"/>
    </source>
</evidence>
<evidence type="ECO:0000313" key="2">
    <source>
        <dbReference type="Proteomes" id="UP001234202"/>
    </source>
</evidence>
<comment type="caution">
    <text evidence="1">The sequence shown here is derived from an EMBL/GenBank/DDBJ whole genome shotgun (WGS) entry which is preliminary data.</text>
</comment>
<sequence>MTDARERRTDEGIVNKIVLTANQAKMWLMPDVSPMSVEQRKRSRELAVQLGLKSYDYVAGKQSAIETGRKLNQAAFAQFPLSRDTRSRGKSDSLWFKPTFDETTGKTLRVNMARSADFSKNEYHGLQTFRKRALQSLQPWTSVPQTSTPAFKAADFFPSFVRTDSYEEFGHGIAACMSFAKLWRSPLAYFGGAVPPRQDPNSEEVEKAHFFGAKELQPDDIWYDLWSIGDRKNHARTAHATTIAFEKVIAAAARAQPPSSNDPPPNPVENFADLGGIAVTGSDVDSCLWPEVYIGAWRAYKILEKERRLPMLFYIVFHEKHLATYNLDQEER</sequence>
<accession>A0ACC2X034</accession>
<protein>
    <submittedName>
        <fullName evidence="1">Uncharacterized protein</fullName>
    </submittedName>
</protein>
<proteinExistence type="predicted"/>
<gene>
    <name evidence="1" type="ORF">QFC24_006462</name>
</gene>
<keyword evidence="2" id="KW-1185">Reference proteome</keyword>
<reference evidence="1" key="1">
    <citation type="submission" date="2023-04" db="EMBL/GenBank/DDBJ databases">
        <title>Draft Genome sequencing of Naganishia species isolated from polar environments using Oxford Nanopore Technology.</title>
        <authorList>
            <person name="Leo P."/>
            <person name="Venkateswaran K."/>
        </authorList>
    </citation>
    <scope>NUCLEOTIDE SEQUENCE</scope>
    <source>
        <strain evidence="1">DBVPG 5303</strain>
    </source>
</reference>
<organism evidence="1 2">
    <name type="scientific">Naganishia onofrii</name>
    <dbReference type="NCBI Taxonomy" id="1851511"/>
    <lineage>
        <taxon>Eukaryota</taxon>
        <taxon>Fungi</taxon>
        <taxon>Dikarya</taxon>
        <taxon>Basidiomycota</taxon>
        <taxon>Agaricomycotina</taxon>
        <taxon>Tremellomycetes</taxon>
        <taxon>Filobasidiales</taxon>
        <taxon>Filobasidiaceae</taxon>
        <taxon>Naganishia</taxon>
    </lineage>
</organism>
<dbReference type="Proteomes" id="UP001234202">
    <property type="component" value="Unassembled WGS sequence"/>
</dbReference>
<name>A0ACC2X034_9TREE</name>